<evidence type="ECO:0000313" key="1">
    <source>
        <dbReference type="EMBL" id="CAI0551777.1"/>
    </source>
</evidence>
<accession>A0AAV0R239</accession>
<evidence type="ECO:0000313" key="2">
    <source>
        <dbReference type="Proteomes" id="UP001154282"/>
    </source>
</evidence>
<gene>
    <name evidence="1" type="ORF">LITE_LOCUS46135</name>
</gene>
<comment type="caution">
    <text evidence="1">The sequence shown here is derived from an EMBL/GenBank/DDBJ whole genome shotgun (WGS) entry which is preliminary data.</text>
</comment>
<feature type="non-terminal residue" evidence="1">
    <location>
        <position position="90"/>
    </location>
</feature>
<organism evidence="1 2">
    <name type="scientific">Linum tenue</name>
    <dbReference type="NCBI Taxonomy" id="586396"/>
    <lineage>
        <taxon>Eukaryota</taxon>
        <taxon>Viridiplantae</taxon>
        <taxon>Streptophyta</taxon>
        <taxon>Embryophyta</taxon>
        <taxon>Tracheophyta</taxon>
        <taxon>Spermatophyta</taxon>
        <taxon>Magnoliopsida</taxon>
        <taxon>eudicotyledons</taxon>
        <taxon>Gunneridae</taxon>
        <taxon>Pentapetalae</taxon>
        <taxon>rosids</taxon>
        <taxon>fabids</taxon>
        <taxon>Malpighiales</taxon>
        <taxon>Linaceae</taxon>
        <taxon>Linum</taxon>
    </lineage>
</organism>
<proteinExistence type="predicted"/>
<name>A0AAV0R239_9ROSI</name>
<keyword evidence="2" id="KW-1185">Reference proteome</keyword>
<reference evidence="1" key="1">
    <citation type="submission" date="2022-08" db="EMBL/GenBank/DDBJ databases">
        <authorList>
            <person name="Gutierrez-Valencia J."/>
        </authorList>
    </citation>
    <scope>NUCLEOTIDE SEQUENCE</scope>
</reference>
<dbReference type="Proteomes" id="UP001154282">
    <property type="component" value="Unassembled WGS sequence"/>
</dbReference>
<dbReference type="AlphaFoldDB" id="A0AAV0R239"/>
<protein>
    <submittedName>
        <fullName evidence="1">Uncharacterized protein</fullName>
    </submittedName>
</protein>
<dbReference type="EMBL" id="CAMGYJ010000010">
    <property type="protein sequence ID" value="CAI0551777.1"/>
    <property type="molecule type" value="Genomic_DNA"/>
</dbReference>
<sequence length="90" mass="9345">MLSVRAVLVNPNQLDEVMAEVEQMDLVPNNEVHPEAGMDGGLGADPDLLGVEAILNRKVISSAARTQQFMTAGLGGEQSTLGGQNQGSVG</sequence>